<protein>
    <submittedName>
        <fullName evidence="1">Uncharacterized protein</fullName>
    </submittedName>
</protein>
<reference evidence="1" key="1">
    <citation type="journal article" date="2018" name="Nat. Biotechnol.">
        <title>A standardized bacterial taxonomy based on genome phylogeny substantially revises the tree of life.</title>
        <authorList>
            <person name="Parks D.H."/>
            <person name="Chuvochina M."/>
            <person name="Waite D.W."/>
            <person name="Rinke C."/>
            <person name="Skarshewski A."/>
            <person name="Chaumeil P.A."/>
            <person name="Hugenholtz P."/>
        </authorList>
    </citation>
    <scope>NUCLEOTIDE SEQUENCE [LARGE SCALE GENOMIC DNA]</scope>
    <source>
        <strain evidence="1">UBA11284</strain>
    </source>
</reference>
<dbReference type="AlphaFoldDB" id="A0A3D0KJI4"/>
<dbReference type="EMBL" id="DOTR01000094">
    <property type="protein sequence ID" value="HCA03732.1"/>
    <property type="molecule type" value="Genomic_DNA"/>
</dbReference>
<sequence>MQVLDISLYYVLGIDEREHFQLSAQEEESKRELLLKLQERVQEEESAVLSPAEVRLLAKSTSLKESLATIKR</sequence>
<proteinExistence type="predicted"/>
<name>A0A3D0KJI4_9GAMM</name>
<gene>
    <name evidence="1" type="ORF">DEO68_16555</name>
</gene>
<accession>A0A3D0KJI4</accession>
<comment type="caution">
    <text evidence="1">The sequence shown here is derived from an EMBL/GenBank/DDBJ whole genome shotgun (WGS) entry which is preliminary data.</text>
</comment>
<evidence type="ECO:0000313" key="1">
    <source>
        <dbReference type="EMBL" id="HCA03732.1"/>
    </source>
</evidence>
<organism evidence="1">
    <name type="scientific">Halomonas campaniensis</name>
    <dbReference type="NCBI Taxonomy" id="213554"/>
    <lineage>
        <taxon>Bacteria</taxon>
        <taxon>Pseudomonadati</taxon>
        <taxon>Pseudomonadota</taxon>
        <taxon>Gammaproteobacteria</taxon>
        <taxon>Oceanospirillales</taxon>
        <taxon>Halomonadaceae</taxon>
        <taxon>Halomonas</taxon>
    </lineage>
</organism>